<dbReference type="InterPro" id="IPR039537">
    <property type="entry name" value="Retrotran_Ty1/copia-like"/>
</dbReference>
<keyword evidence="7" id="KW-0460">Magnesium</keyword>
<organism evidence="16 17">
    <name type="scientific">Austropuccinia psidii MF-1</name>
    <dbReference type="NCBI Taxonomy" id="1389203"/>
    <lineage>
        <taxon>Eukaryota</taxon>
        <taxon>Fungi</taxon>
        <taxon>Dikarya</taxon>
        <taxon>Basidiomycota</taxon>
        <taxon>Pucciniomycotina</taxon>
        <taxon>Pucciniomycetes</taxon>
        <taxon>Pucciniales</taxon>
        <taxon>Sphaerophragmiaceae</taxon>
        <taxon>Austropuccinia</taxon>
    </lineage>
</organism>
<dbReference type="PANTHER" id="PTHR42648:SF11">
    <property type="entry name" value="TRANSPOSON TY4-P GAG-POL POLYPROTEIN"/>
    <property type="match status" value="1"/>
</dbReference>
<dbReference type="EMBL" id="AVOT02011297">
    <property type="protein sequence ID" value="MBW0491869.1"/>
    <property type="molecule type" value="Genomic_DNA"/>
</dbReference>
<evidence type="ECO:0000256" key="8">
    <source>
        <dbReference type="ARBA" id="ARBA00022884"/>
    </source>
</evidence>
<evidence type="ECO:0000256" key="5">
    <source>
        <dbReference type="ARBA" id="ARBA00022759"/>
    </source>
</evidence>
<evidence type="ECO:0000256" key="14">
    <source>
        <dbReference type="ARBA" id="ARBA00049244"/>
    </source>
</evidence>
<dbReference type="GO" id="GO:0032196">
    <property type="term" value="P:transposition"/>
    <property type="evidence" value="ECO:0007669"/>
    <property type="project" value="UniProtKB-KW"/>
</dbReference>
<keyword evidence="1" id="KW-0815">Transposition</keyword>
<dbReference type="InterPro" id="IPR012337">
    <property type="entry name" value="RNaseH-like_sf"/>
</dbReference>
<dbReference type="Gene3D" id="3.30.420.10">
    <property type="entry name" value="Ribonuclease H-like superfamily/Ribonuclease H"/>
    <property type="match status" value="1"/>
</dbReference>
<comment type="catalytic activity">
    <reaction evidence="14">
        <text>DNA(n) + a 2'-deoxyribonucleoside 5'-triphosphate = DNA(n+1) + diphosphate</text>
        <dbReference type="Rhea" id="RHEA:22508"/>
        <dbReference type="Rhea" id="RHEA-COMP:17339"/>
        <dbReference type="Rhea" id="RHEA-COMP:17340"/>
        <dbReference type="ChEBI" id="CHEBI:33019"/>
        <dbReference type="ChEBI" id="CHEBI:61560"/>
        <dbReference type="ChEBI" id="CHEBI:173112"/>
        <dbReference type="EC" id="2.7.7.7"/>
    </reaction>
</comment>
<keyword evidence="5" id="KW-0255">Endonuclease</keyword>
<evidence type="ECO:0000256" key="12">
    <source>
        <dbReference type="ARBA" id="ARBA00023172"/>
    </source>
</evidence>
<feature type="domain" description="Integrase catalytic" evidence="15">
    <location>
        <begin position="29"/>
        <end position="195"/>
    </location>
</feature>
<reference evidence="16" key="1">
    <citation type="submission" date="2021-03" db="EMBL/GenBank/DDBJ databases">
        <title>Draft genome sequence of rust myrtle Austropuccinia psidii MF-1, a brazilian biotype.</title>
        <authorList>
            <person name="Quecine M.C."/>
            <person name="Pachon D.M.R."/>
            <person name="Bonatelli M.L."/>
            <person name="Correr F.H."/>
            <person name="Franceschini L.M."/>
            <person name="Leite T.F."/>
            <person name="Margarido G.R.A."/>
            <person name="Almeida C.A."/>
            <person name="Ferrarezi J.A."/>
            <person name="Labate C.A."/>
        </authorList>
    </citation>
    <scope>NUCLEOTIDE SEQUENCE</scope>
    <source>
        <strain evidence="16">MF-1</strain>
    </source>
</reference>
<dbReference type="Proteomes" id="UP000765509">
    <property type="component" value="Unassembled WGS sequence"/>
</dbReference>
<dbReference type="GO" id="GO:0003964">
    <property type="term" value="F:RNA-directed DNA polymerase activity"/>
    <property type="evidence" value="ECO:0007669"/>
    <property type="project" value="UniProtKB-KW"/>
</dbReference>
<keyword evidence="2" id="KW-0548">Nucleotidyltransferase</keyword>
<keyword evidence="12" id="KW-0233">DNA recombination</keyword>
<dbReference type="GO" id="GO:0006310">
    <property type="term" value="P:DNA recombination"/>
    <property type="evidence" value="ECO:0007669"/>
    <property type="project" value="UniProtKB-KW"/>
</dbReference>
<dbReference type="InterPro" id="IPR036397">
    <property type="entry name" value="RNaseH_sf"/>
</dbReference>
<dbReference type="GO" id="GO:0003723">
    <property type="term" value="F:RNA binding"/>
    <property type="evidence" value="ECO:0007669"/>
    <property type="project" value="UniProtKB-KW"/>
</dbReference>
<dbReference type="SUPFAM" id="SSF53098">
    <property type="entry name" value="Ribonuclease H-like"/>
    <property type="match status" value="1"/>
</dbReference>
<keyword evidence="3" id="KW-0540">Nuclease</keyword>
<keyword evidence="11" id="KW-0239">DNA-directed DNA polymerase</keyword>
<keyword evidence="8" id="KW-0694">RNA-binding</keyword>
<protein>
    <recommendedName>
        <fullName evidence="15">Integrase catalytic domain-containing protein</fullName>
    </recommendedName>
</protein>
<keyword evidence="10" id="KW-0695">RNA-directed DNA polymerase</keyword>
<keyword evidence="17" id="KW-1185">Reference proteome</keyword>
<dbReference type="GO" id="GO:0046872">
    <property type="term" value="F:metal ion binding"/>
    <property type="evidence" value="ECO:0007669"/>
    <property type="project" value="UniProtKB-KW"/>
</dbReference>
<evidence type="ECO:0000256" key="10">
    <source>
        <dbReference type="ARBA" id="ARBA00022918"/>
    </source>
</evidence>
<evidence type="ECO:0000256" key="13">
    <source>
        <dbReference type="ARBA" id="ARBA00048173"/>
    </source>
</evidence>
<accession>A0A9Q3CW01</accession>
<evidence type="ECO:0000256" key="4">
    <source>
        <dbReference type="ARBA" id="ARBA00022723"/>
    </source>
</evidence>
<dbReference type="GO" id="GO:0016787">
    <property type="term" value="F:hydrolase activity"/>
    <property type="evidence" value="ECO:0007669"/>
    <property type="project" value="UniProtKB-KW"/>
</dbReference>
<dbReference type="InterPro" id="IPR001584">
    <property type="entry name" value="Integrase_cat-core"/>
</dbReference>
<keyword evidence="6" id="KW-0378">Hydrolase</keyword>
<dbReference type="OrthoDB" id="3053103at2759"/>
<evidence type="ECO:0000256" key="7">
    <source>
        <dbReference type="ARBA" id="ARBA00022842"/>
    </source>
</evidence>
<evidence type="ECO:0000256" key="11">
    <source>
        <dbReference type="ARBA" id="ARBA00022932"/>
    </source>
</evidence>
<evidence type="ECO:0000256" key="9">
    <source>
        <dbReference type="ARBA" id="ARBA00022908"/>
    </source>
</evidence>
<comment type="catalytic activity">
    <reaction evidence="13">
        <text>DNA(n) + a 2'-deoxyribonucleoside 5'-triphosphate = DNA(n+1) + diphosphate</text>
        <dbReference type="Rhea" id="RHEA:22508"/>
        <dbReference type="Rhea" id="RHEA-COMP:17339"/>
        <dbReference type="Rhea" id="RHEA-COMP:17340"/>
        <dbReference type="ChEBI" id="CHEBI:33019"/>
        <dbReference type="ChEBI" id="CHEBI:61560"/>
        <dbReference type="ChEBI" id="CHEBI:173112"/>
        <dbReference type="EC" id="2.7.7.49"/>
    </reaction>
</comment>
<dbReference type="PANTHER" id="PTHR42648">
    <property type="entry name" value="TRANSPOSASE, PUTATIVE-RELATED"/>
    <property type="match status" value="1"/>
</dbReference>
<evidence type="ECO:0000256" key="3">
    <source>
        <dbReference type="ARBA" id="ARBA00022722"/>
    </source>
</evidence>
<keyword evidence="4" id="KW-0479">Metal-binding</keyword>
<dbReference type="GO" id="GO:0005634">
    <property type="term" value="C:nucleus"/>
    <property type="evidence" value="ECO:0007669"/>
    <property type="project" value="UniProtKB-ARBA"/>
</dbReference>
<keyword evidence="11" id="KW-0808">Transferase</keyword>
<dbReference type="AlphaFoldDB" id="A0A9Q3CW01"/>
<dbReference type="GO" id="GO:0004519">
    <property type="term" value="F:endonuclease activity"/>
    <property type="evidence" value="ECO:0007669"/>
    <property type="project" value="UniProtKB-KW"/>
</dbReference>
<name>A0A9Q3CW01_9BASI</name>
<dbReference type="GO" id="GO:0015074">
    <property type="term" value="P:DNA integration"/>
    <property type="evidence" value="ECO:0007669"/>
    <property type="project" value="UniProtKB-KW"/>
</dbReference>
<gene>
    <name evidence="16" type="ORF">O181_031584</name>
</gene>
<evidence type="ECO:0000259" key="15">
    <source>
        <dbReference type="PROSITE" id="PS50994"/>
    </source>
</evidence>
<sequence>MGLPTSSNDCLVCQKNKCHQLPYSGHFEEGILPLDCLHIDLVGPISPSSFSGYSYFLTIVDQATGFKMVKFLKRKSEAFQNFLSAKRLMENIHDRKLKKLVLDRGGEFLNNQFKELSEECGFIHFFSPPETPQHNGYAERANITILEKARCLINPTNLPKSFWAEAVNTAVYISNLSPTISCNNKSPHLLWYNIPAKIN</sequence>
<dbReference type="PROSITE" id="PS50994">
    <property type="entry name" value="INTEGRASE"/>
    <property type="match status" value="1"/>
</dbReference>
<keyword evidence="9" id="KW-0229">DNA integration</keyword>
<evidence type="ECO:0000256" key="2">
    <source>
        <dbReference type="ARBA" id="ARBA00022695"/>
    </source>
</evidence>
<evidence type="ECO:0000313" key="17">
    <source>
        <dbReference type="Proteomes" id="UP000765509"/>
    </source>
</evidence>
<evidence type="ECO:0000256" key="6">
    <source>
        <dbReference type="ARBA" id="ARBA00022801"/>
    </source>
</evidence>
<proteinExistence type="predicted"/>
<dbReference type="GO" id="GO:0003887">
    <property type="term" value="F:DNA-directed DNA polymerase activity"/>
    <property type="evidence" value="ECO:0007669"/>
    <property type="project" value="UniProtKB-KW"/>
</dbReference>
<evidence type="ECO:0000256" key="1">
    <source>
        <dbReference type="ARBA" id="ARBA00022578"/>
    </source>
</evidence>
<evidence type="ECO:0000313" key="16">
    <source>
        <dbReference type="EMBL" id="MBW0491869.1"/>
    </source>
</evidence>
<comment type="caution">
    <text evidence="16">The sequence shown here is derived from an EMBL/GenBank/DDBJ whole genome shotgun (WGS) entry which is preliminary data.</text>
</comment>